<dbReference type="RefSeq" id="WP_119117124.1">
    <property type="nucleotide sequence ID" value="NZ_QWVS01000016.1"/>
</dbReference>
<dbReference type="EMBL" id="QWVS01000016">
    <property type="protein sequence ID" value="RID86187.1"/>
    <property type="molecule type" value="Genomic_DNA"/>
</dbReference>
<gene>
    <name evidence="1" type="ORF">D1953_10465</name>
</gene>
<proteinExistence type="predicted"/>
<comment type="caution">
    <text evidence="1">The sequence shown here is derived from an EMBL/GenBank/DDBJ whole genome shotgun (WGS) entry which is preliminary data.</text>
</comment>
<evidence type="ECO:0000313" key="1">
    <source>
        <dbReference type="EMBL" id="RID86187.1"/>
    </source>
</evidence>
<dbReference type="PIRSF" id="PIRSF011560">
    <property type="entry name" value="ComK"/>
    <property type="match status" value="1"/>
</dbReference>
<evidence type="ECO:0000313" key="2">
    <source>
        <dbReference type="Proteomes" id="UP000266016"/>
    </source>
</evidence>
<reference evidence="1 2" key="1">
    <citation type="submission" date="2018-08" db="EMBL/GenBank/DDBJ databases">
        <title>Bacillus jemisoniae sp. nov., Bacillus chryseoplanitiae sp. nov., Bacillus resnikiae sp. nov., and Bacillus frankliniae sp. nov., isolated from Viking spacecraft and associated surfaces.</title>
        <authorList>
            <person name="Seuylemezian A."/>
            <person name="Vaishampayan P."/>
        </authorList>
    </citation>
    <scope>NUCLEOTIDE SEQUENCE [LARGE SCALE GENOMIC DNA]</scope>
    <source>
        <strain evidence="1 2">MA001</strain>
    </source>
</reference>
<dbReference type="Pfam" id="PF06338">
    <property type="entry name" value="ComK"/>
    <property type="match status" value="1"/>
</dbReference>
<accession>A0A398B8N7</accession>
<organism evidence="1 2">
    <name type="scientific">Peribacillus asahii</name>
    <dbReference type="NCBI Taxonomy" id="228899"/>
    <lineage>
        <taxon>Bacteria</taxon>
        <taxon>Bacillati</taxon>
        <taxon>Bacillota</taxon>
        <taxon>Bacilli</taxon>
        <taxon>Bacillales</taxon>
        <taxon>Bacillaceae</taxon>
        <taxon>Peribacillus</taxon>
    </lineage>
</organism>
<sequence>MEHTQNNLREEYTVTPYTLALLPVQDGDKVYSRIIELEGEFICPLKPTDIIKKSCEYLGVSYEGRRSGTKKVTGFTHKAPITIDPSGSLFFFPTASPLRPQCIWLAHDHILSSTRLDSKQTTVVLRNKQSIVVNISISSFKTQLHRTAFLKTKLLPRLEEIQRMLQDLANQLDWAQTAEGPSKYTLLRRT</sequence>
<protein>
    <submittedName>
        <fullName evidence="1">Transcriptional regulator</fullName>
    </submittedName>
</protein>
<dbReference type="AlphaFoldDB" id="A0A398B8N7"/>
<dbReference type="GO" id="GO:0030420">
    <property type="term" value="P:establishment of competence for transformation"/>
    <property type="evidence" value="ECO:0007669"/>
    <property type="project" value="InterPro"/>
</dbReference>
<name>A0A398B8N7_9BACI</name>
<dbReference type="InterPro" id="IPR010461">
    <property type="entry name" value="ComK"/>
</dbReference>
<dbReference type="Proteomes" id="UP000266016">
    <property type="component" value="Unassembled WGS sequence"/>
</dbReference>
<keyword evidence="2" id="KW-1185">Reference proteome</keyword>